<proteinExistence type="predicted"/>
<dbReference type="PANTHER" id="PTHR46333:SF2">
    <property type="entry name" value="CYTOKINESIS PROTEIN 3"/>
    <property type="match status" value="1"/>
</dbReference>
<dbReference type="KEGG" id="vhy:G7082_13545"/>
<evidence type="ECO:0000259" key="2">
    <source>
        <dbReference type="SMART" id="SM00460"/>
    </source>
</evidence>
<evidence type="ECO:0000256" key="1">
    <source>
        <dbReference type="SAM" id="Coils"/>
    </source>
</evidence>
<evidence type="ECO:0000313" key="3">
    <source>
        <dbReference type="EMBL" id="QIL49447.1"/>
    </source>
</evidence>
<dbReference type="InterPro" id="IPR002931">
    <property type="entry name" value="Transglutaminase-like"/>
</dbReference>
<dbReference type="RefSeq" id="WP_166035734.1">
    <property type="nucleotide sequence ID" value="NZ_CP049887.1"/>
</dbReference>
<dbReference type="EMBL" id="CP049887">
    <property type="protein sequence ID" value="QIL49447.1"/>
    <property type="molecule type" value="Genomic_DNA"/>
</dbReference>
<name>A0A6G8AWQ4_9ENTE</name>
<evidence type="ECO:0000313" key="4">
    <source>
        <dbReference type="Proteomes" id="UP000501747"/>
    </source>
</evidence>
<dbReference type="InterPro" id="IPR038765">
    <property type="entry name" value="Papain-like_cys_pep_sf"/>
</dbReference>
<sequence length="487" mass="56078">MSNMVKLSNISERIPLYEEVKKSFDEEGNTTITDMSLLPSFRWITMADGTLVQRLINYDLSKAKETEEVWGEYEKEDLSDLKSKRVKIISIPYTVDGTKFKGVAKVSKYNKDNWQAHLKQIDERQNKLKSKAGMINFEIAQKDVEIDKGKLKESSKKATEKVKDQVTAHTKLSEYLAQQMLTRQEWIDISDYSETTSSDVLMDNFEEAMYQNPLILGVKNIALSKNGHMLIVSYEDNQKEFEKKQESIRKEVKEVAKKIVKDDMSDLQKEFAINQYLIETAKYDDAALENAEKNQFKNVDKEFNDSFTPYGVLVNKVGVCASYAGAFKLLADEVGLESIVVTGYLDGEVPHAWNKVKLDNAWHSVDSTNNDNELILNALLNAPKKATKKILQEDERYLVDDYLKDYEASDDDKDKEYYHVEKKFFDQKEVAQKLIEGLKKEESITLRTDYQIDDDDFMSIVKAVNAELRNEDLKGTYWNGVIFLSNK</sequence>
<gene>
    <name evidence="3" type="ORF">G7082_13545</name>
</gene>
<dbReference type="Gene3D" id="3.10.620.30">
    <property type="match status" value="1"/>
</dbReference>
<feature type="coiled-coil region" evidence="1">
    <location>
        <begin position="231"/>
        <end position="258"/>
    </location>
</feature>
<feature type="domain" description="Transglutaminase-like" evidence="2">
    <location>
        <begin position="312"/>
        <end position="369"/>
    </location>
</feature>
<dbReference type="AlphaFoldDB" id="A0A6G8AWQ4"/>
<protein>
    <recommendedName>
        <fullName evidence="2">Transglutaminase-like domain-containing protein</fullName>
    </recommendedName>
</protein>
<reference evidence="3 4" key="1">
    <citation type="submission" date="2020-03" db="EMBL/GenBank/DDBJ databases">
        <title>Vagococcus sp. nov., isolated from beetles.</title>
        <authorList>
            <person name="Hyun D.-W."/>
            <person name="Bae J.-W."/>
        </authorList>
    </citation>
    <scope>NUCLEOTIDE SEQUENCE [LARGE SCALE GENOMIC DNA]</scope>
    <source>
        <strain evidence="3 4">HDW17B</strain>
    </source>
</reference>
<dbReference type="SMART" id="SM00460">
    <property type="entry name" value="TGc"/>
    <property type="match status" value="1"/>
</dbReference>
<keyword evidence="1" id="KW-0175">Coiled coil</keyword>
<dbReference type="PANTHER" id="PTHR46333">
    <property type="entry name" value="CYTOKINESIS PROTEIN 3"/>
    <property type="match status" value="1"/>
</dbReference>
<organism evidence="3 4">
    <name type="scientific">Vagococcus hydrophili</name>
    <dbReference type="NCBI Taxonomy" id="2714947"/>
    <lineage>
        <taxon>Bacteria</taxon>
        <taxon>Bacillati</taxon>
        <taxon>Bacillota</taxon>
        <taxon>Bacilli</taxon>
        <taxon>Lactobacillales</taxon>
        <taxon>Enterococcaceae</taxon>
        <taxon>Vagococcus</taxon>
    </lineage>
</organism>
<accession>A0A6G8AWQ4</accession>
<dbReference type="Proteomes" id="UP000501747">
    <property type="component" value="Chromosome"/>
</dbReference>
<dbReference type="GO" id="GO:0005737">
    <property type="term" value="C:cytoplasm"/>
    <property type="evidence" value="ECO:0007669"/>
    <property type="project" value="TreeGrafter"/>
</dbReference>
<dbReference type="Pfam" id="PF01841">
    <property type="entry name" value="Transglut_core"/>
    <property type="match status" value="1"/>
</dbReference>
<dbReference type="InterPro" id="IPR052557">
    <property type="entry name" value="CAP/Cytokinesis_protein"/>
</dbReference>
<dbReference type="SUPFAM" id="SSF54001">
    <property type="entry name" value="Cysteine proteinases"/>
    <property type="match status" value="1"/>
</dbReference>
<keyword evidence="4" id="KW-1185">Reference proteome</keyword>